<evidence type="ECO:0000256" key="11">
    <source>
        <dbReference type="ARBA" id="ARBA00023136"/>
    </source>
</evidence>
<dbReference type="Proteomes" id="UP000184089">
    <property type="component" value="Unassembled WGS sequence"/>
</dbReference>
<keyword evidence="10" id="KW-0406">Ion transport</keyword>
<keyword evidence="3" id="KW-0813">Transport</keyword>
<evidence type="ECO:0000256" key="9">
    <source>
        <dbReference type="ARBA" id="ARBA00022989"/>
    </source>
</evidence>
<keyword evidence="9 13" id="KW-1133">Transmembrane helix</keyword>
<feature type="transmembrane region" description="Helical" evidence="13">
    <location>
        <begin position="236"/>
        <end position="260"/>
    </location>
</feature>
<sequence length="483" mass="52200">MNCAIIGRYLGNLLLLEAAFLVPPAAISASLGEEAARRGILLTVGILVVLGLLLRRAGQRSGSTFYAKEGFVLVALAWVVMSFLGSLPFYFSGEIPSLVDCFFETVSGFTTTGASILTDVEAMSKGLLFWRSFTHWLGGMGMLVFLLAVAPGQKGQGFTLHLMRAESPGPSVGKLVPKMRQTAKILYLLYVGLTIICVLFLLAGGMPLFDSLCTAFGTAGTGGFGIKNDSMASYSIYLQGVCTVFMALFGVNFSVYYLLFRNWRAALKDEEVRLYFAIMLSVSAVIACNIYPQMGSVGMSIHEATFHTSSIMTTTGFAISNFDLWPELSRALLLVLMIAGACAGSTGGGVKTIRLLLIFKNMKAGFRKLLHPNSVETVKLNGRPVSRSVLEGINTYMSAYCLIAIASLLVVSLDNFSLVTNLSAVLSCFNNIGPGLDIVGPIHNYSTYSDLSKIVLSLDMLLGRLEIFPMLILLRPATYRRQA</sequence>
<reference evidence="15" key="1">
    <citation type="submission" date="2016-11" db="EMBL/GenBank/DDBJ databases">
        <authorList>
            <person name="Varghese N."/>
            <person name="Submissions S."/>
        </authorList>
    </citation>
    <scope>NUCLEOTIDE SEQUENCE</scope>
    <source>
        <strain evidence="15">DSM 4029</strain>
    </source>
</reference>
<feature type="transmembrane region" description="Helical" evidence="13">
    <location>
        <begin position="272"/>
        <end position="292"/>
    </location>
</feature>
<dbReference type="GO" id="GO:0005886">
    <property type="term" value="C:plasma membrane"/>
    <property type="evidence" value="ECO:0007669"/>
    <property type="project" value="UniProtKB-SubCell"/>
</dbReference>
<evidence type="ECO:0000256" key="10">
    <source>
        <dbReference type="ARBA" id="ARBA00023065"/>
    </source>
</evidence>
<evidence type="ECO:0000256" key="6">
    <source>
        <dbReference type="ARBA" id="ARBA00022538"/>
    </source>
</evidence>
<keyword evidence="7 13" id="KW-0812">Transmembrane</keyword>
<evidence type="ECO:0000256" key="5">
    <source>
        <dbReference type="ARBA" id="ARBA00022519"/>
    </source>
</evidence>
<evidence type="ECO:0000256" key="12">
    <source>
        <dbReference type="PIRSR" id="PIRSR006247-1"/>
    </source>
</evidence>
<keyword evidence="11 13" id="KW-0472">Membrane</keyword>
<dbReference type="Pfam" id="PF02386">
    <property type="entry name" value="TrkH"/>
    <property type="match status" value="1"/>
</dbReference>
<dbReference type="PIRSF" id="PIRSF006247">
    <property type="entry name" value="TrkH"/>
    <property type="match status" value="1"/>
</dbReference>
<dbReference type="InterPro" id="IPR004772">
    <property type="entry name" value="TrkH"/>
</dbReference>
<evidence type="ECO:0000256" key="3">
    <source>
        <dbReference type="ARBA" id="ARBA00022448"/>
    </source>
</evidence>
<evidence type="ECO:0000313" key="16">
    <source>
        <dbReference type="Proteomes" id="UP000184089"/>
    </source>
</evidence>
<dbReference type="GO" id="GO:0046872">
    <property type="term" value="F:metal ion binding"/>
    <property type="evidence" value="ECO:0007669"/>
    <property type="project" value="UniProtKB-KW"/>
</dbReference>
<organism evidence="15 16">
    <name type="scientific">Bittarella massiliensis</name>
    <name type="common">ex Durand et al. 2017</name>
    <dbReference type="NCBI Taxonomy" id="1720313"/>
    <lineage>
        <taxon>Bacteria</taxon>
        <taxon>Bacillati</taxon>
        <taxon>Bacillota</taxon>
        <taxon>Clostridia</taxon>
        <taxon>Eubacteriales</taxon>
        <taxon>Oscillospiraceae</taxon>
        <taxon>Bittarella (ex Durand et al. 2017)</taxon>
    </lineage>
</organism>
<feature type="binding site" evidence="12">
    <location>
        <position position="431"/>
    </location>
    <ligand>
        <name>K(+)</name>
        <dbReference type="ChEBI" id="CHEBI:29103"/>
    </ligand>
</feature>
<protein>
    <submittedName>
        <fullName evidence="15">Trk system potassium uptake protein TrkH</fullName>
    </submittedName>
    <submittedName>
        <fullName evidence="14">TrkH family potassium uptake protein</fullName>
    </submittedName>
</protein>
<comment type="subcellular location">
    <subcellularLocation>
        <location evidence="1">Cell inner membrane</location>
        <topology evidence="1">Multi-pass membrane protein</topology>
    </subcellularLocation>
</comment>
<evidence type="ECO:0000313" key="14">
    <source>
        <dbReference type="EMBL" id="MZL68869.1"/>
    </source>
</evidence>
<evidence type="ECO:0000256" key="7">
    <source>
        <dbReference type="ARBA" id="ARBA00022692"/>
    </source>
</evidence>
<feature type="binding site" evidence="12">
    <location>
        <position position="112"/>
    </location>
    <ligand>
        <name>K(+)</name>
        <dbReference type="ChEBI" id="CHEBI:29103"/>
    </ligand>
</feature>
<keyword evidence="6" id="KW-0633">Potassium transport</keyword>
<reference evidence="14 17" key="3">
    <citation type="journal article" date="2019" name="Nat. Med.">
        <title>A library of human gut bacterial isolates paired with longitudinal multiomics data enables mechanistic microbiome research.</title>
        <authorList>
            <person name="Poyet M."/>
            <person name="Groussin M."/>
            <person name="Gibbons S.M."/>
            <person name="Avila-Pacheco J."/>
            <person name="Jiang X."/>
            <person name="Kearney S.M."/>
            <person name="Perrotta A.R."/>
            <person name="Berdy B."/>
            <person name="Zhao S."/>
            <person name="Lieberman T.D."/>
            <person name="Swanson P.K."/>
            <person name="Smith M."/>
            <person name="Roesemann S."/>
            <person name="Alexander J.E."/>
            <person name="Rich S.A."/>
            <person name="Livny J."/>
            <person name="Vlamakis H."/>
            <person name="Clish C."/>
            <person name="Bullock K."/>
            <person name="Deik A."/>
            <person name="Scott J."/>
            <person name="Pierce K.A."/>
            <person name="Xavier R.J."/>
            <person name="Alm E.J."/>
        </authorList>
    </citation>
    <scope>NUCLEOTIDE SEQUENCE [LARGE SCALE GENOMIC DNA]</scope>
    <source>
        <strain evidence="14 17">BIOML-A2</strain>
    </source>
</reference>
<keyword evidence="4" id="KW-1003">Cell membrane</keyword>
<evidence type="ECO:0000256" key="4">
    <source>
        <dbReference type="ARBA" id="ARBA00022475"/>
    </source>
</evidence>
<comment type="similarity">
    <text evidence="2">Belongs to the TrkH potassium transport family.</text>
</comment>
<keyword evidence="12" id="KW-0479">Metal-binding</keyword>
<feature type="transmembrane region" description="Helical" evidence="13">
    <location>
        <begin position="185"/>
        <end position="209"/>
    </location>
</feature>
<feature type="binding site" evidence="12">
    <location>
        <position position="222"/>
    </location>
    <ligand>
        <name>K(+)</name>
        <dbReference type="ChEBI" id="CHEBI:29103"/>
    </ligand>
</feature>
<dbReference type="InterPro" id="IPR003445">
    <property type="entry name" value="Cat_transpt"/>
</dbReference>
<feature type="transmembrane region" description="Helical" evidence="13">
    <location>
        <begin position="39"/>
        <end position="58"/>
    </location>
</feature>
<feature type="transmembrane region" description="Helical" evidence="13">
    <location>
        <begin position="331"/>
        <end position="359"/>
    </location>
</feature>
<dbReference type="GO" id="GO:0015379">
    <property type="term" value="F:potassium:chloride symporter activity"/>
    <property type="evidence" value="ECO:0007669"/>
    <property type="project" value="InterPro"/>
</dbReference>
<proteinExistence type="inferred from homology"/>
<keyword evidence="8 12" id="KW-0630">Potassium</keyword>
<feature type="transmembrane region" description="Helical" evidence="13">
    <location>
        <begin position="70"/>
        <end position="91"/>
    </location>
</feature>
<evidence type="ECO:0000256" key="13">
    <source>
        <dbReference type="SAM" id="Phobius"/>
    </source>
</evidence>
<dbReference type="PANTHER" id="PTHR32024:SF2">
    <property type="entry name" value="TRK SYSTEM POTASSIUM UPTAKE PROTEIN TRKG-RELATED"/>
    <property type="match status" value="1"/>
</dbReference>
<dbReference type="EMBL" id="FQVY01000002">
    <property type="protein sequence ID" value="SHG08657.1"/>
    <property type="molecule type" value="Genomic_DNA"/>
</dbReference>
<evidence type="ECO:0000256" key="1">
    <source>
        <dbReference type="ARBA" id="ARBA00004429"/>
    </source>
</evidence>
<dbReference type="RefSeq" id="WP_021660953.1">
    <property type="nucleotide sequence ID" value="NZ_FQVY01000002.1"/>
</dbReference>
<comment type="caution">
    <text evidence="15">The sequence shown here is derived from an EMBL/GenBank/DDBJ whole genome shotgun (WGS) entry which is preliminary data.</text>
</comment>
<gene>
    <name evidence="14" type="ORF">GT747_03645</name>
    <name evidence="15" type="ORF">SAMN05444424_1415</name>
</gene>
<feature type="transmembrane region" description="Helical" evidence="13">
    <location>
        <begin position="133"/>
        <end position="150"/>
    </location>
</feature>
<feature type="binding site" evidence="12">
    <location>
        <position position="111"/>
    </location>
    <ligand>
        <name>K(+)</name>
        <dbReference type="ChEBI" id="CHEBI:29103"/>
    </ligand>
</feature>
<evidence type="ECO:0000256" key="8">
    <source>
        <dbReference type="ARBA" id="ARBA00022958"/>
    </source>
</evidence>
<dbReference type="EMBL" id="WWVX01000002">
    <property type="protein sequence ID" value="MZL68869.1"/>
    <property type="molecule type" value="Genomic_DNA"/>
</dbReference>
<keyword evidence="5" id="KW-0997">Cell inner membrane</keyword>
<feature type="binding site" evidence="12">
    <location>
        <position position="315"/>
    </location>
    <ligand>
        <name>K(+)</name>
        <dbReference type="ChEBI" id="CHEBI:29103"/>
    </ligand>
</feature>
<dbReference type="PANTHER" id="PTHR32024">
    <property type="entry name" value="TRK SYSTEM POTASSIUM UPTAKE PROTEIN TRKG-RELATED"/>
    <property type="match status" value="1"/>
</dbReference>
<keyword evidence="17" id="KW-1185">Reference proteome</keyword>
<evidence type="ECO:0000313" key="15">
    <source>
        <dbReference type="EMBL" id="SHG08657.1"/>
    </source>
</evidence>
<feature type="binding site" evidence="12">
    <location>
        <position position="314"/>
    </location>
    <ligand>
        <name>K(+)</name>
        <dbReference type="ChEBI" id="CHEBI:29103"/>
    </ligand>
</feature>
<reference evidence="16" key="2">
    <citation type="submission" date="2016-11" db="EMBL/GenBank/DDBJ databases">
        <authorList>
            <person name="Jaros S."/>
            <person name="Januszkiewicz K."/>
            <person name="Wedrychowicz H."/>
        </authorList>
    </citation>
    <scope>NUCLEOTIDE SEQUENCE [LARGE SCALE GENOMIC DNA]</scope>
    <source>
        <strain evidence="16">DSM 4029</strain>
    </source>
</reference>
<dbReference type="Proteomes" id="UP000474718">
    <property type="component" value="Unassembled WGS sequence"/>
</dbReference>
<name>A0AAQ1MDE6_9FIRM</name>
<accession>A0AAQ1MDE6</accession>
<dbReference type="AlphaFoldDB" id="A0AAQ1MDE6"/>
<evidence type="ECO:0000313" key="17">
    <source>
        <dbReference type="Proteomes" id="UP000474718"/>
    </source>
</evidence>
<evidence type="ECO:0000256" key="2">
    <source>
        <dbReference type="ARBA" id="ARBA00009137"/>
    </source>
</evidence>